<keyword evidence="2" id="KW-1185">Reference proteome</keyword>
<dbReference type="AlphaFoldDB" id="A0A2T9YA31"/>
<comment type="caution">
    <text evidence="1">The sequence shown here is derived from an EMBL/GenBank/DDBJ whole genome shotgun (WGS) entry which is preliminary data.</text>
</comment>
<feature type="non-terminal residue" evidence="1">
    <location>
        <position position="1"/>
    </location>
</feature>
<evidence type="ECO:0000313" key="2">
    <source>
        <dbReference type="Proteomes" id="UP000245699"/>
    </source>
</evidence>
<dbReference type="EMBL" id="MBFT01000569">
    <property type="protein sequence ID" value="PVU89167.1"/>
    <property type="molecule type" value="Genomic_DNA"/>
</dbReference>
<dbReference type="OrthoDB" id="5629679at2759"/>
<name>A0A2T9YA31_9FUNG</name>
<sequence length="317" mass="36487">SMALCMYQSNLVRDSGMQIQPEDVKTAKLKCLSLASNQIELFFWLYKNVPADHIKFSTKSIVVDGAIMMINTLFKDGSMGSYESLYDKMIEIYKEVGEKSKVALSIVSFINFIADIKKKALKKNMDSPKLLEQMEPYSISKNDLDPWITPKYASFFNISCCFSENFSTLDVAEYLSLPLKELTDPKSPSRAGNDKHLVESNEVVAGSFEYFFGSNRVDLVKKYGSSNVNSLPTLRRSDLFKIINRYDIDPFYYRKKRNMSTMTNNEIEKEIVEETKLKLESRIKKNVGTKPKRKIGIFAMNEMNRDEIDELNRIEMD</sequence>
<gene>
    <name evidence="1" type="ORF">BB559_005212</name>
</gene>
<evidence type="ECO:0000313" key="1">
    <source>
        <dbReference type="EMBL" id="PVU89167.1"/>
    </source>
</evidence>
<organism evidence="1 2">
    <name type="scientific">Furculomyces boomerangus</name>
    <dbReference type="NCBI Taxonomy" id="61424"/>
    <lineage>
        <taxon>Eukaryota</taxon>
        <taxon>Fungi</taxon>
        <taxon>Fungi incertae sedis</taxon>
        <taxon>Zoopagomycota</taxon>
        <taxon>Kickxellomycotina</taxon>
        <taxon>Harpellomycetes</taxon>
        <taxon>Harpellales</taxon>
        <taxon>Harpellaceae</taxon>
        <taxon>Furculomyces</taxon>
    </lineage>
</organism>
<proteinExistence type="predicted"/>
<dbReference type="Proteomes" id="UP000245699">
    <property type="component" value="Unassembled WGS sequence"/>
</dbReference>
<protein>
    <submittedName>
        <fullName evidence="1">Uncharacterized protein</fullName>
    </submittedName>
</protein>
<reference evidence="1 2" key="1">
    <citation type="journal article" date="2018" name="MBio">
        <title>Comparative Genomics Reveals the Core Gene Toolbox for the Fungus-Insect Symbiosis.</title>
        <authorList>
            <person name="Wang Y."/>
            <person name="Stata M."/>
            <person name="Wang W."/>
            <person name="Stajich J.E."/>
            <person name="White M.M."/>
            <person name="Moncalvo J.M."/>
        </authorList>
    </citation>
    <scope>NUCLEOTIDE SEQUENCE [LARGE SCALE GENOMIC DNA]</scope>
    <source>
        <strain evidence="1 2">AUS-77-4</strain>
    </source>
</reference>
<accession>A0A2T9YA31</accession>